<organism evidence="7 8">
    <name type="scientific">Leucosporidium creatinivorum</name>
    <dbReference type="NCBI Taxonomy" id="106004"/>
    <lineage>
        <taxon>Eukaryota</taxon>
        <taxon>Fungi</taxon>
        <taxon>Dikarya</taxon>
        <taxon>Basidiomycota</taxon>
        <taxon>Pucciniomycotina</taxon>
        <taxon>Microbotryomycetes</taxon>
        <taxon>Leucosporidiales</taxon>
        <taxon>Leucosporidium</taxon>
    </lineage>
</organism>
<dbReference type="STRING" id="106004.A0A1Y2D0A7"/>
<reference evidence="7 8" key="1">
    <citation type="submission" date="2016-07" db="EMBL/GenBank/DDBJ databases">
        <title>Pervasive Adenine N6-methylation of Active Genes in Fungi.</title>
        <authorList>
            <consortium name="DOE Joint Genome Institute"/>
            <person name="Mondo S.J."/>
            <person name="Dannebaum R.O."/>
            <person name="Kuo R.C."/>
            <person name="Labutti K."/>
            <person name="Haridas S."/>
            <person name="Kuo A."/>
            <person name="Salamov A."/>
            <person name="Ahrendt S.R."/>
            <person name="Lipzen A."/>
            <person name="Sullivan W."/>
            <person name="Andreopoulos W.B."/>
            <person name="Clum A."/>
            <person name="Lindquist E."/>
            <person name="Daum C."/>
            <person name="Ramamoorthy G.K."/>
            <person name="Gryganskyi A."/>
            <person name="Culley D."/>
            <person name="Magnuson J.K."/>
            <person name="James T.Y."/>
            <person name="O'Malley M.A."/>
            <person name="Stajich J.E."/>
            <person name="Spatafora J.W."/>
            <person name="Visel A."/>
            <person name="Grigoriev I.V."/>
        </authorList>
    </citation>
    <scope>NUCLEOTIDE SEQUENCE [LARGE SCALE GENOMIC DNA]</scope>
    <source>
        <strain evidence="7 8">62-1032</strain>
    </source>
</reference>
<protein>
    <submittedName>
        <fullName evidence="7">Alpha-ketoglutarate-dependent taurine dioxygenase</fullName>
    </submittedName>
</protein>
<name>A0A1Y2D0A7_9BASI</name>
<comment type="caution">
    <text evidence="7">The sequence shown here is derived from an EMBL/GenBank/DDBJ whole genome shotgun (WGS) entry which is preliminary data.</text>
</comment>
<dbReference type="FunFam" id="3.60.130.10:FF:000008">
    <property type="entry name" value="Alpha-ketoglutarate-dependent taurine dioxygenase"/>
    <property type="match status" value="1"/>
</dbReference>
<evidence type="ECO:0000256" key="5">
    <source>
        <dbReference type="ARBA" id="ARBA00023004"/>
    </source>
</evidence>
<proteinExistence type="inferred from homology"/>
<dbReference type="SUPFAM" id="SSF51197">
    <property type="entry name" value="Clavaminate synthase-like"/>
    <property type="match status" value="1"/>
</dbReference>
<keyword evidence="2" id="KW-0479">Metal-binding</keyword>
<keyword evidence="4" id="KW-0560">Oxidoreductase</keyword>
<evidence type="ECO:0000256" key="4">
    <source>
        <dbReference type="ARBA" id="ARBA00023002"/>
    </source>
</evidence>
<dbReference type="PANTHER" id="PTHR30468">
    <property type="entry name" value="ALPHA-KETOGLUTARATE-DEPENDENT SULFONATE DIOXYGENASE"/>
    <property type="match status" value="1"/>
</dbReference>
<dbReference type="GO" id="GO:0046872">
    <property type="term" value="F:metal ion binding"/>
    <property type="evidence" value="ECO:0007669"/>
    <property type="project" value="UniProtKB-KW"/>
</dbReference>
<dbReference type="GO" id="GO:0016706">
    <property type="term" value="F:2-oxoglutarate-dependent dioxygenase activity"/>
    <property type="evidence" value="ECO:0007669"/>
    <property type="project" value="TreeGrafter"/>
</dbReference>
<dbReference type="EMBL" id="MCGR01000105">
    <property type="protein sequence ID" value="ORY52708.1"/>
    <property type="molecule type" value="Genomic_DNA"/>
</dbReference>
<evidence type="ECO:0000256" key="2">
    <source>
        <dbReference type="ARBA" id="ARBA00022723"/>
    </source>
</evidence>
<dbReference type="OrthoDB" id="10257314at2759"/>
<keyword evidence="3 7" id="KW-0223">Dioxygenase</keyword>
<dbReference type="GO" id="GO:0005737">
    <property type="term" value="C:cytoplasm"/>
    <property type="evidence" value="ECO:0007669"/>
    <property type="project" value="TreeGrafter"/>
</dbReference>
<dbReference type="InParanoid" id="A0A1Y2D0A7"/>
<dbReference type="Pfam" id="PF02668">
    <property type="entry name" value="TauD"/>
    <property type="match status" value="1"/>
</dbReference>
<gene>
    <name evidence="7" type="ORF">BCR35DRAFT_356027</name>
</gene>
<sequence>MPAPVLDLVPQLPPATRERLESAGIDLSNGYPSWPERPTDLKLAASVRAGAREHKDPGLRADPSKKNLFGAAKQVINLSQHLGTEIVGLQLSQLNDAQKDELALLIAERTVVFFRDQDLTPQAQRDLGAYFGEVEVHPSAPQVPGLPGVSIIWDRLTGTNDNGFRNPFGTQDWHTDLTHEKQPPGITHLHNDTIPEVGGDTYWASGYSAYDKLSPAFRNIIDGLSAVYRSAHSYPNPDDPNGERIPIERTHPLVRIHPVTGWKSLFANRKYTLRIVGLEPAESKAILDYLFDLYERTLDIQVRFKWSPRTSALWDNRVSIHAAVYDYEGKAPRHGTRVSSLAEIPYFDAKAPSRRTALGLDKPEDFEPKKPRVY</sequence>
<dbReference type="FunCoup" id="A0A1Y2D0A7">
    <property type="interactions" value="263"/>
</dbReference>
<evidence type="ECO:0000256" key="3">
    <source>
        <dbReference type="ARBA" id="ARBA00022964"/>
    </source>
</evidence>
<evidence type="ECO:0000256" key="1">
    <source>
        <dbReference type="ARBA" id="ARBA00005896"/>
    </source>
</evidence>
<comment type="similarity">
    <text evidence="1">Belongs to the TfdA dioxygenase family.</text>
</comment>
<dbReference type="Proteomes" id="UP000193467">
    <property type="component" value="Unassembled WGS sequence"/>
</dbReference>
<dbReference type="PANTHER" id="PTHR30468:SF9">
    <property type="entry name" value="ALPHA-KETOGLUTARATE-DEPENDENT TAURINE DIOXYGENASE (AFU_ORTHOLOGUE AFUA_3G01010)"/>
    <property type="match status" value="1"/>
</dbReference>
<keyword evidence="5" id="KW-0408">Iron</keyword>
<evidence type="ECO:0000313" key="8">
    <source>
        <dbReference type="Proteomes" id="UP000193467"/>
    </source>
</evidence>
<dbReference type="AlphaFoldDB" id="A0A1Y2D0A7"/>
<evidence type="ECO:0000259" key="6">
    <source>
        <dbReference type="Pfam" id="PF02668"/>
    </source>
</evidence>
<evidence type="ECO:0000313" key="7">
    <source>
        <dbReference type="EMBL" id="ORY52708.1"/>
    </source>
</evidence>
<dbReference type="InterPro" id="IPR042098">
    <property type="entry name" value="TauD-like_sf"/>
</dbReference>
<feature type="domain" description="TauD/TfdA-like" evidence="6">
    <location>
        <begin position="77"/>
        <end position="338"/>
    </location>
</feature>
<dbReference type="Gene3D" id="3.60.130.10">
    <property type="entry name" value="Clavaminate synthase-like"/>
    <property type="match status" value="1"/>
</dbReference>
<accession>A0A1Y2D0A7</accession>
<dbReference type="InterPro" id="IPR051323">
    <property type="entry name" value="AtsK-like"/>
</dbReference>
<keyword evidence="8" id="KW-1185">Reference proteome</keyword>
<dbReference type="InterPro" id="IPR003819">
    <property type="entry name" value="TauD/TfdA-like"/>
</dbReference>